<evidence type="ECO:0000313" key="1">
    <source>
        <dbReference type="EMBL" id="JAH39020.1"/>
    </source>
</evidence>
<protein>
    <submittedName>
        <fullName evidence="1">Uncharacterized protein</fullName>
    </submittedName>
</protein>
<proteinExistence type="predicted"/>
<organism evidence="1">
    <name type="scientific">Anguilla anguilla</name>
    <name type="common">European freshwater eel</name>
    <name type="synonym">Muraena anguilla</name>
    <dbReference type="NCBI Taxonomy" id="7936"/>
    <lineage>
        <taxon>Eukaryota</taxon>
        <taxon>Metazoa</taxon>
        <taxon>Chordata</taxon>
        <taxon>Craniata</taxon>
        <taxon>Vertebrata</taxon>
        <taxon>Euteleostomi</taxon>
        <taxon>Actinopterygii</taxon>
        <taxon>Neopterygii</taxon>
        <taxon>Teleostei</taxon>
        <taxon>Anguilliformes</taxon>
        <taxon>Anguillidae</taxon>
        <taxon>Anguilla</taxon>
    </lineage>
</organism>
<reference evidence="1" key="2">
    <citation type="journal article" date="2015" name="Fish Shellfish Immunol.">
        <title>Early steps in the European eel (Anguilla anguilla)-Vibrio vulnificus interaction in the gills: Role of the RtxA13 toxin.</title>
        <authorList>
            <person name="Callol A."/>
            <person name="Pajuelo D."/>
            <person name="Ebbesson L."/>
            <person name="Teles M."/>
            <person name="MacKenzie S."/>
            <person name="Amaro C."/>
        </authorList>
    </citation>
    <scope>NUCLEOTIDE SEQUENCE</scope>
</reference>
<name>A0A0E9SEB3_ANGAN</name>
<dbReference type="AlphaFoldDB" id="A0A0E9SEB3"/>
<sequence>MSYSGPPTATQGLPGSCAVSYFPLTHWGVEFIVET</sequence>
<reference evidence="1" key="1">
    <citation type="submission" date="2014-11" db="EMBL/GenBank/DDBJ databases">
        <authorList>
            <person name="Amaro Gonzalez C."/>
        </authorList>
    </citation>
    <scope>NUCLEOTIDE SEQUENCE</scope>
</reference>
<accession>A0A0E9SEB3</accession>
<dbReference type="EMBL" id="GBXM01069557">
    <property type="protein sequence ID" value="JAH39020.1"/>
    <property type="molecule type" value="Transcribed_RNA"/>
</dbReference>